<comment type="similarity">
    <text evidence="5">Belongs to the aspartate-semialdehyde dehydrogenase family.</text>
</comment>
<comment type="pathway">
    <text evidence="2">Amino-acid biosynthesis; L-methionine biosynthesis via de novo pathway; L-homoserine from L-aspartate: step 2/3.</text>
</comment>
<dbReference type="STRING" id="1307763.L21SP4_00344"/>
<dbReference type="InterPro" id="IPR000319">
    <property type="entry name" value="Asp-semialdehyde_DH_CS"/>
</dbReference>
<keyword evidence="13" id="KW-0457">Lysine biosynthesis</keyword>
<keyword evidence="11" id="KW-0220">Diaminopimelate biosynthesis</keyword>
<evidence type="ECO:0000256" key="4">
    <source>
        <dbReference type="ARBA" id="ARBA00005097"/>
    </source>
</evidence>
<dbReference type="PATRIC" id="fig|1609981.3.peg.360"/>
<evidence type="ECO:0000256" key="1">
    <source>
        <dbReference type="ARBA" id="ARBA00002492"/>
    </source>
</evidence>
<dbReference type="GO" id="GO:0004073">
    <property type="term" value="F:aspartate-semialdehyde dehydrogenase activity"/>
    <property type="evidence" value="ECO:0007669"/>
    <property type="project" value="UniProtKB-UniRule"/>
</dbReference>
<dbReference type="SUPFAM" id="SSF51735">
    <property type="entry name" value="NAD(P)-binding Rossmann-fold domains"/>
    <property type="match status" value="1"/>
</dbReference>
<dbReference type="GO" id="GO:0019877">
    <property type="term" value="P:diaminopimelate biosynthetic process"/>
    <property type="evidence" value="ECO:0007669"/>
    <property type="project" value="UniProtKB-KW"/>
</dbReference>
<dbReference type="PANTHER" id="PTHR46278">
    <property type="entry name" value="DEHYDROGENASE, PUTATIVE-RELATED"/>
    <property type="match status" value="1"/>
</dbReference>
<feature type="active site" description="Acyl-thioester intermediate" evidence="17">
    <location>
        <position position="128"/>
    </location>
</feature>
<evidence type="ECO:0000256" key="14">
    <source>
        <dbReference type="ARBA" id="ARBA00023167"/>
    </source>
</evidence>
<evidence type="ECO:0000256" key="8">
    <source>
        <dbReference type="ARBA" id="ARBA00022605"/>
    </source>
</evidence>
<gene>
    <name evidence="19" type="primary">asd</name>
    <name evidence="19" type="ORF">L21SP4_00344</name>
</gene>
<evidence type="ECO:0000256" key="5">
    <source>
        <dbReference type="ARBA" id="ARBA00010584"/>
    </source>
</evidence>
<keyword evidence="14" id="KW-0486">Methionine biosynthesis</keyword>
<dbReference type="NCBIfam" id="TIGR01296">
    <property type="entry name" value="asd_B"/>
    <property type="match status" value="1"/>
</dbReference>
<dbReference type="Pfam" id="PF02774">
    <property type="entry name" value="Semialdhyde_dhC"/>
    <property type="match status" value="1"/>
</dbReference>
<organism evidence="19 20">
    <name type="scientific">Kiritimatiella glycovorans</name>
    <dbReference type="NCBI Taxonomy" id="1307763"/>
    <lineage>
        <taxon>Bacteria</taxon>
        <taxon>Pseudomonadati</taxon>
        <taxon>Kiritimatiellota</taxon>
        <taxon>Kiritimatiellia</taxon>
        <taxon>Kiritimatiellales</taxon>
        <taxon>Kiritimatiellaceae</taxon>
        <taxon>Kiritimatiella</taxon>
    </lineage>
</organism>
<evidence type="ECO:0000256" key="3">
    <source>
        <dbReference type="ARBA" id="ARBA00005076"/>
    </source>
</evidence>
<keyword evidence="20" id="KW-1185">Reference proteome</keyword>
<dbReference type="EC" id="1.2.1.11" evidence="7 16"/>
<dbReference type="GO" id="GO:0046983">
    <property type="term" value="F:protein dimerization activity"/>
    <property type="evidence" value="ECO:0007669"/>
    <property type="project" value="InterPro"/>
</dbReference>
<reference evidence="20" key="1">
    <citation type="submission" date="2015-02" db="EMBL/GenBank/DDBJ databases">
        <title>Description and complete genome sequence of the first cultured representative of the subdivision 5 of the Verrucomicrobia phylum.</title>
        <authorList>
            <person name="Spring S."/>
            <person name="Bunk B."/>
            <person name="Sproer C."/>
            <person name="Klenk H.-P."/>
        </authorList>
    </citation>
    <scope>NUCLEOTIDE SEQUENCE [LARGE SCALE GENOMIC DNA]</scope>
    <source>
        <strain evidence="20">L21-Fru-AB</strain>
    </source>
</reference>
<evidence type="ECO:0000256" key="16">
    <source>
        <dbReference type="NCBIfam" id="TIGR01296"/>
    </source>
</evidence>
<evidence type="ECO:0000256" key="13">
    <source>
        <dbReference type="ARBA" id="ARBA00023154"/>
    </source>
</evidence>
<accession>A0A0G3EFP8</accession>
<evidence type="ECO:0000256" key="7">
    <source>
        <dbReference type="ARBA" id="ARBA00013120"/>
    </source>
</evidence>
<evidence type="ECO:0000256" key="15">
    <source>
        <dbReference type="ARBA" id="ARBA00047891"/>
    </source>
</evidence>
<evidence type="ECO:0000256" key="10">
    <source>
        <dbReference type="ARBA" id="ARBA00022857"/>
    </source>
</evidence>
<feature type="active site" description="Proton acceptor" evidence="17">
    <location>
        <position position="240"/>
    </location>
</feature>
<dbReference type="PROSITE" id="PS01103">
    <property type="entry name" value="ASD"/>
    <property type="match status" value="1"/>
</dbReference>
<dbReference type="Proteomes" id="UP000035268">
    <property type="component" value="Chromosome"/>
</dbReference>
<dbReference type="InterPro" id="IPR012280">
    <property type="entry name" value="Semialdhyde_DH_dimer_dom"/>
</dbReference>
<evidence type="ECO:0000313" key="20">
    <source>
        <dbReference type="Proteomes" id="UP000035268"/>
    </source>
</evidence>
<proteinExistence type="inferred from homology"/>
<dbReference type="SUPFAM" id="SSF55347">
    <property type="entry name" value="Glyceraldehyde-3-phosphate dehydrogenase-like, C-terminal domain"/>
    <property type="match status" value="1"/>
</dbReference>
<dbReference type="NCBIfam" id="NF011456">
    <property type="entry name" value="PRK14874.1"/>
    <property type="match status" value="1"/>
</dbReference>
<sequence>MAEYRICVVGAGAVGEQMVRLLRRRGFPAREIVLFARSDRTQEIDGESYEVRTASAEAFEGFDLAFFAGTEGAKGASQTYGWEAVKRGCTVIDNGDDFRMDDRVPLVIPEINPDALDRHQGLIANPNCSTSIALMALGPLHRAYGLRRVVVSTYQAVSGSGAGAVRELEAQVRSWVAGEEMACEAYPHRIAFNVLPKIGSLKNGTPSEELKMSRETHKILGDDSIRISCTCVRVPVFTGHSEAISVECAQEVDPAAARELLEQAPGVRVVDDPGNEVYPMPVDSENREDVLVGRIRTDSALDKGLALFVAGDNLWKGAALNAVQIGEALIGRGMM</sequence>
<dbReference type="PANTHER" id="PTHR46278:SF2">
    <property type="entry name" value="ASPARTATE-SEMIALDEHYDE DEHYDROGENASE"/>
    <property type="match status" value="1"/>
</dbReference>
<dbReference type="GO" id="GO:0009089">
    <property type="term" value="P:lysine biosynthetic process via diaminopimelate"/>
    <property type="evidence" value="ECO:0007669"/>
    <property type="project" value="UniProtKB-UniRule"/>
</dbReference>
<dbReference type="GO" id="GO:0051287">
    <property type="term" value="F:NAD binding"/>
    <property type="evidence" value="ECO:0007669"/>
    <property type="project" value="InterPro"/>
</dbReference>
<comment type="pathway">
    <text evidence="4">Amino-acid biosynthesis; L-threonine biosynthesis; L-threonine from L-aspartate: step 2/5.</text>
</comment>
<evidence type="ECO:0000313" key="19">
    <source>
        <dbReference type="EMBL" id="AKJ63625.1"/>
    </source>
</evidence>
<keyword evidence="9" id="KW-0791">Threonine biosynthesis</keyword>
<dbReference type="EMBL" id="CP010904">
    <property type="protein sequence ID" value="AKJ63625.1"/>
    <property type="molecule type" value="Genomic_DNA"/>
</dbReference>
<dbReference type="AlphaFoldDB" id="A0A0G3EFP8"/>
<evidence type="ECO:0000259" key="18">
    <source>
        <dbReference type="SMART" id="SM00859"/>
    </source>
</evidence>
<dbReference type="Gene3D" id="3.30.360.10">
    <property type="entry name" value="Dihydrodipicolinate Reductase, domain 2"/>
    <property type="match status" value="1"/>
</dbReference>
<evidence type="ECO:0000256" key="9">
    <source>
        <dbReference type="ARBA" id="ARBA00022697"/>
    </source>
</evidence>
<dbReference type="GO" id="GO:0050661">
    <property type="term" value="F:NADP binding"/>
    <property type="evidence" value="ECO:0007669"/>
    <property type="project" value="InterPro"/>
</dbReference>
<evidence type="ECO:0000256" key="6">
    <source>
        <dbReference type="ARBA" id="ARBA00011738"/>
    </source>
</evidence>
<reference evidence="19 20" key="2">
    <citation type="journal article" date="2016" name="ISME J.">
        <title>Characterization of the first cultured representative of Verrucomicrobia subdivision 5 indicates the proposal of a novel phylum.</title>
        <authorList>
            <person name="Spring S."/>
            <person name="Bunk B."/>
            <person name="Sproer C."/>
            <person name="Schumann P."/>
            <person name="Rohde M."/>
            <person name="Tindall B.J."/>
            <person name="Klenk H.P."/>
        </authorList>
    </citation>
    <scope>NUCLEOTIDE SEQUENCE [LARGE SCALE GENOMIC DNA]</scope>
    <source>
        <strain evidence="19 20">L21-Fru-AB</strain>
    </source>
</reference>
<dbReference type="RefSeq" id="WP_052881035.1">
    <property type="nucleotide sequence ID" value="NZ_CP010904.1"/>
</dbReference>
<dbReference type="GO" id="GO:0009086">
    <property type="term" value="P:methionine biosynthetic process"/>
    <property type="evidence" value="ECO:0007669"/>
    <property type="project" value="UniProtKB-UniRule"/>
</dbReference>
<comment type="catalytic activity">
    <reaction evidence="15">
        <text>L-aspartate 4-semialdehyde + phosphate + NADP(+) = 4-phospho-L-aspartate + NADPH + H(+)</text>
        <dbReference type="Rhea" id="RHEA:24284"/>
        <dbReference type="ChEBI" id="CHEBI:15378"/>
        <dbReference type="ChEBI" id="CHEBI:43474"/>
        <dbReference type="ChEBI" id="CHEBI:57535"/>
        <dbReference type="ChEBI" id="CHEBI:57783"/>
        <dbReference type="ChEBI" id="CHEBI:58349"/>
        <dbReference type="ChEBI" id="CHEBI:537519"/>
        <dbReference type="EC" id="1.2.1.11"/>
    </reaction>
</comment>
<evidence type="ECO:0000256" key="2">
    <source>
        <dbReference type="ARBA" id="ARBA00005021"/>
    </source>
</evidence>
<evidence type="ECO:0000256" key="11">
    <source>
        <dbReference type="ARBA" id="ARBA00022915"/>
    </source>
</evidence>
<dbReference type="SMART" id="SM00859">
    <property type="entry name" value="Semialdhyde_dh"/>
    <property type="match status" value="1"/>
</dbReference>
<dbReference type="InterPro" id="IPR000534">
    <property type="entry name" value="Semialdehyde_DH_NAD-bd"/>
</dbReference>
<evidence type="ECO:0000256" key="17">
    <source>
        <dbReference type="PIRSR" id="PIRSR000148-1"/>
    </source>
</evidence>
<keyword evidence="8" id="KW-0028">Amino-acid biosynthesis</keyword>
<dbReference type="InterPro" id="IPR005986">
    <property type="entry name" value="Asp_semialdehyde_DH_beta"/>
</dbReference>
<dbReference type="GO" id="GO:0009097">
    <property type="term" value="P:isoleucine biosynthetic process"/>
    <property type="evidence" value="ECO:0007669"/>
    <property type="project" value="UniProtKB-UniRule"/>
</dbReference>
<evidence type="ECO:0000256" key="12">
    <source>
        <dbReference type="ARBA" id="ARBA00023002"/>
    </source>
</evidence>
<comment type="function">
    <text evidence="1">Catalyzes the NADPH-dependent formation of L-aspartate-semialdehyde (L-ASA) by the reductive dephosphorylation of L-aspartyl-4-phosphate.</text>
</comment>
<dbReference type="UniPathway" id="UPA00050">
    <property type="reaction ID" value="UER00463"/>
</dbReference>
<dbReference type="Gene3D" id="3.40.50.720">
    <property type="entry name" value="NAD(P)-binding Rossmann-like Domain"/>
    <property type="match status" value="1"/>
</dbReference>
<feature type="domain" description="Semialdehyde dehydrogenase NAD-binding" evidence="18">
    <location>
        <begin position="5"/>
        <end position="119"/>
    </location>
</feature>
<comment type="pathway">
    <text evidence="3">Amino-acid biosynthesis; L-lysine biosynthesis via DAP pathway; (S)-tetrahydrodipicolinate from L-aspartate: step 2/4.</text>
</comment>
<dbReference type="KEGG" id="vbl:L21SP4_00344"/>
<name>A0A0G3EFP8_9BACT</name>
<comment type="subunit">
    <text evidence="6">Homodimer.</text>
</comment>
<keyword evidence="10" id="KW-0521">NADP</keyword>
<dbReference type="CDD" id="cd02316">
    <property type="entry name" value="VcASADH2_like_N"/>
    <property type="match status" value="1"/>
</dbReference>
<dbReference type="UniPathway" id="UPA00051">
    <property type="reaction ID" value="UER00464"/>
</dbReference>
<dbReference type="CDD" id="cd18131">
    <property type="entry name" value="ASADH_C_bac_euk_like"/>
    <property type="match status" value="1"/>
</dbReference>
<dbReference type="Pfam" id="PF01118">
    <property type="entry name" value="Semialdhyde_dh"/>
    <property type="match status" value="1"/>
</dbReference>
<dbReference type="InterPro" id="IPR036291">
    <property type="entry name" value="NAD(P)-bd_dom_sf"/>
</dbReference>
<protein>
    <recommendedName>
        <fullName evidence="7 16">Aspartate-semialdehyde dehydrogenase</fullName>
        <ecNumber evidence="7 16">1.2.1.11</ecNumber>
    </recommendedName>
</protein>
<keyword evidence="12 19" id="KW-0560">Oxidoreductase</keyword>
<dbReference type="UniPathway" id="UPA00034">
    <property type="reaction ID" value="UER00016"/>
</dbReference>
<dbReference type="GO" id="GO:0009088">
    <property type="term" value="P:threonine biosynthetic process"/>
    <property type="evidence" value="ECO:0007669"/>
    <property type="project" value="UniProtKB-UniRule"/>
</dbReference>
<dbReference type="OrthoDB" id="9805684at2"/>
<dbReference type="PIRSF" id="PIRSF000148">
    <property type="entry name" value="ASA_dh"/>
    <property type="match status" value="1"/>
</dbReference>